<comment type="caution">
    <text evidence="7">The sequence shown here is derived from an EMBL/GenBank/DDBJ whole genome shotgun (WGS) entry which is preliminary data.</text>
</comment>
<dbReference type="PANTHER" id="PTHR47961">
    <property type="entry name" value="DNA POLYMERASE THETA, PUTATIVE (AFU_ORTHOLOGUE AFUA_1G05260)-RELATED"/>
    <property type="match status" value="1"/>
</dbReference>
<evidence type="ECO:0000256" key="1">
    <source>
        <dbReference type="ARBA" id="ARBA00022741"/>
    </source>
</evidence>
<dbReference type="Proteomes" id="UP000221438">
    <property type="component" value="Unassembled WGS sequence"/>
</dbReference>
<dbReference type="GO" id="GO:0005524">
    <property type="term" value="F:ATP binding"/>
    <property type="evidence" value="ECO:0007669"/>
    <property type="project" value="UniProtKB-KW"/>
</dbReference>
<keyword evidence="3 7" id="KW-0347">Helicase</keyword>
<feature type="domain" description="Helicase C-terminal" evidence="6">
    <location>
        <begin position="395"/>
        <end position="579"/>
    </location>
</feature>
<keyword evidence="4" id="KW-0067">ATP-binding</keyword>
<dbReference type="Pfam" id="PF00270">
    <property type="entry name" value="DEAD"/>
    <property type="match status" value="1"/>
</dbReference>
<gene>
    <name evidence="7" type="ORF">COA08_23575</name>
</gene>
<dbReference type="InterPro" id="IPR050474">
    <property type="entry name" value="Hel308_SKI2-like"/>
</dbReference>
<dbReference type="InterPro" id="IPR014001">
    <property type="entry name" value="Helicase_ATP-bd"/>
</dbReference>
<proteinExistence type="predicted"/>
<dbReference type="InterPro" id="IPR011545">
    <property type="entry name" value="DEAD/DEAH_box_helicase_dom"/>
</dbReference>
<accession>A0A2C0EJE9</accession>
<dbReference type="PROSITE" id="PS51192">
    <property type="entry name" value="HELICASE_ATP_BIND_1"/>
    <property type="match status" value="1"/>
</dbReference>
<dbReference type="EMBL" id="NUJQ01000041">
    <property type="protein sequence ID" value="PGQ06137.1"/>
    <property type="molecule type" value="Genomic_DNA"/>
</dbReference>
<dbReference type="SMART" id="SM00490">
    <property type="entry name" value="HELICc"/>
    <property type="match status" value="1"/>
</dbReference>
<evidence type="ECO:0000313" key="7">
    <source>
        <dbReference type="EMBL" id="PGQ06137.1"/>
    </source>
</evidence>
<feature type="domain" description="Helicase ATP-binding" evidence="5">
    <location>
        <begin position="152"/>
        <end position="323"/>
    </location>
</feature>
<evidence type="ECO:0000259" key="5">
    <source>
        <dbReference type="PROSITE" id="PS51192"/>
    </source>
</evidence>
<keyword evidence="2" id="KW-0378">Hydrolase</keyword>
<evidence type="ECO:0000256" key="3">
    <source>
        <dbReference type="ARBA" id="ARBA00022806"/>
    </source>
</evidence>
<keyword evidence="1" id="KW-0547">Nucleotide-binding</keyword>
<dbReference type="GO" id="GO:0016787">
    <property type="term" value="F:hydrolase activity"/>
    <property type="evidence" value="ECO:0007669"/>
    <property type="project" value="UniProtKB-KW"/>
</dbReference>
<dbReference type="InterPro" id="IPR027417">
    <property type="entry name" value="P-loop_NTPase"/>
</dbReference>
<dbReference type="GO" id="GO:0003676">
    <property type="term" value="F:nucleic acid binding"/>
    <property type="evidence" value="ECO:0007669"/>
    <property type="project" value="InterPro"/>
</dbReference>
<evidence type="ECO:0000313" key="8">
    <source>
        <dbReference type="Proteomes" id="UP000221438"/>
    </source>
</evidence>
<dbReference type="SMART" id="SM00487">
    <property type="entry name" value="DEXDc"/>
    <property type="match status" value="1"/>
</dbReference>
<organism evidence="7 8">
    <name type="scientific">Bacillus cereus</name>
    <dbReference type="NCBI Taxonomy" id="1396"/>
    <lineage>
        <taxon>Bacteria</taxon>
        <taxon>Bacillati</taxon>
        <taxon>Bacillota</taxon>
        <taxon>Bacilli</taxon>
        <taxon>Bacillales</taxon>
        <taxon>Bacillaceae</taxon>
        <taxon>Bacillus</taxon>
        <taxon>Bacillus cereus group</taxon>
    </lineage>
</organism>
<evidence type="ECO:0000256" key="4">
    <source>
        <dbReference type="ARBA" id="ARBA00022840"/>
    </source>
</evidence>
<dbReference type="PANTHER" id="PTHR47961:SF4">
    <property type="entry name" value="ACTIVATING SIGNAL COINTEGRATOR 1 COMPLEX SUBUNIT 3"/>
    <property type="match status" value="1"/>
</dbReference>
<sequence length="850" mass="97750">MNGMNTEKLINQLDRETLLILLERLKKIQVQRDLFSNVTEHFSKSEIKILAEAANMLAMSSDDQDKIKALEIAISLPQVMSSKGVFLCSFLTLRKLGNFPAIKLLEDITGISEYKDLLNGITAFEEYIFESFNEREVINKKYLFTDFQNAVYDNFDSYNGFSISAPTSAGKSFIFIKNILNFINAEKKGVTVIYIVPTRALINQVMNDLLEEVMDLELKNIYIGCSSEIENVFKYPEKSNILVLTQERLFQLCTQENVEKLNVKLIITDEAHNIQSDGRGILLESALKSVQAIFPKAKLLFSSPLVSNPEKFLTTFNIENGNKEKNNFPLVSQNIIKVNKKSKKLHINVIYQDKEIEICEIPFQLKSKAKAKVLANIALELWNNNTSIIYSSEPMLSTDVARELVNSGQFPELNDESLNEFADFIEEFISKDYELAHFIRCGIAFHFGALPPIIRSGIEELFKSGALKIVSCTSTLLEGVNMPAKNIFMYKPESGQKPLDKLNFWNLAGRAGRMGNDFSGNIILIDLEQWDINPLMGVRSFPIIPSSESKLINDVKNFREYINDRNKPSGIDDYNEQLVSMVVRDRILGNKLADSSYKTNLNEMDLNEIDFITERIITDFIPPHTLLKDVQGVMPDRINDLWKFFEKNKSEYKELIPLYPVYLNDAGFERFEKIIISINQIFMNNTIWSDKFIQKISITGYKWMTGYPLSTIIFYKPSLYSLKEKKLTSFVKQQIHFLNDTIRYKMVKYFQIYLDVLKVFLESINKKEEAERLIKISSFLEFGACSTPALEFMAIGLPREAAIRLDIEFGKNHRVEDPNYYLEWLKSLDVNALEMPNYLKKQIVQVQQIL</sequence>
<dbReference type="GO" id="GO:0004386">
    <property type="term" value="F:helicase activity"/>
    <property type="evidence" value="ECO:0007669"/>
    <property type="project" value="UniProtKB-KW"/>
</dbReference>
<evidence type="ECO:0000256" key="2">
    <source>
        <dbReference type="ARBA" id="ARBA00022801"/>
    </source>
</evidence>
<name>A0A2C0EJE9_BACCE</name>
<dbReference type="InterPro" id="IPR001650">
    <property type="entry name" value="Helicase_C-like"/>
</dbReference>
<protein>
    <submittedName>
        <fullName evidence="7">DEAD/DEAH box helicase</fullName>
    </submittedName>
</protein>
<evidence type="ECO:0000259" key="6">
    <source>
        <dbReference type="PROSITE" id="PS51194"/>
    </source>
</evidence>
<dbReference type="AlphaFoldDB" id="A0A2C0EJE9"/>
<dbReference type="SUPFAM" id="SSF52540">
    <property type="entry name" value="P-loop containing nucleoside triphosphate hydrolases"/>
    <property type="match status" value="1"/>
</dbReference>
<dbReference type="Gene3D" id="3.40.50.300">
    <property type="entry name" value="P-loop containing nucleotide triphosphate hydrolases"/>
    <property type="match status" value="2"/>
</dbReference>
<dbReference type="PROSITE" id="PS51194">
    <property type="entry name" value="HELICASE_CTER"/>
    <property type="match status" value="1"/>
</dbReference>
<reference evidence="7 8" key="1">
    <citation type="submission" date="2017-09" db="EMBL/GenBank/DDBJ databases">
        <title>Large-scale bioinformatics analysis of Bacillus genomes uncovers conserved roles of natural products in bacterial physiology.</title>
        <authorList>
            <consortium name="Agbiome Team Llc"/>
            <person name="Bleich R.M."/>
            <person name="Grubbs K.J."/>
            <person name="Santa Maria K.C."/>
            <person name="Allen S.E."/>
            <person name="Farag S."/>
            <person name="Shank E.A."/>
            <person name="Bowers A."/>
        </authorList>
    </citation>
    <scope>NUCLEOTIDE SEQUENCE [LARGE SCALE GENOMIC DNA]</scope>
    <source>
        <strain evidence="7 8">AFS046104</strain>
    </source>
</reference>